<dbReference type="RefSeq" id="WP_160408871.1">
    <property type="nucleotide sequence ID" value="NZ_WSES01000003.1"/>
</dbReference>
<dbReference type="InterPro" id="IPR016208">
    <property type="entry name" value="Ald_Oxase/xanthine_DH-like"/>
</dbReference>
<evidence type="ECO:0000259" key="1">
    <source>
        <dbReference type="SMART" id="SM01008"/>
    </source>
</evidence>
<dbReference type="InterPro" id="IPR046867">
    <property type="entry name" value="AldOxase/xan_DH_MoCoBD2"/>
</dbReference>
<feature type="domain" description="Aldehyde oxidase/xanthine dehydrogenase a/b hammerhead" evidence="1">
    <location>
        <begin position="30"/>
        <end position="139"/>
    </location>
</feature>
<evidence type="ECO:0000313" key="2">
    <source>
        <dbReference type="EMBL" id="MVW60714.1"/>
    </source>
</evidence>
<dbReference type="Proteomes" id="UP000443353">
    <property type="component" value="Unassembled WGS sequence"/>
</dbReference>
<dbReference type="AlphaFoldDB" id="A0A7X3FZ48"/>
<dbReference type="Gene3D" id="3.90.1170.50">
    <property type="entry name" value="Aldehyde oxidase/xanthine dehydrogenase, a/b hammerhead"/>
    <property type="match status" value="1"/>
</dbReference>
<accession>A0A7X3FZ48</accession>
<organism evidence="2 3">
    <name type="scientific">Massilia cellulosiltytica</name>
    <dbReference type="NCBI Taxonomy" id="2683234"/>
    <lineage>
        <taxon>Bacteria</taxon>
        <taxon>Pseudomonadati</taxon>
        <taxon>Pseudomonadota</taxon>
        <taxon>Betaproteobacteria</taxon>
        <taxon>Burkholderiales</taxon>
        <taxon>Oxalobacteraceae</taxon>
        <taxon>Telluria group</taxon>
        <taxon>Massilia</taxon>
    </lineage>
</organism>
<dbReference type="InterPro" id="IPR000674">
    <property type="entry name" value="Ald_Oxase/Xan_DH_a/b"/>
</dbReference>
<gene>
    <name evidence="2" type="ORF">GPY61_12315</name>
</gene>
<dbReference type="SUPFAM" id="SSF54665">
    <property type="entry name" value="CO dehydrogenase molybdoprotein N-domain-like"/>
    <property type="match status" value="1"/>
</dbReference>
<dbReference type="SMART" id="SM01008">
    <property type="entry name" value="Ald_Xan_dh_C"/>
    <property type="match status" value="1"/>
</dbReference>
<proteinExistence type="predicted"/>
<dbReference type="SUPFAM" id="SSF56003">
    <property type="entry name" value="Molybdenum cofactor-binding domain"/>
    <property type="match status" value="1"/>
</dbReference>
<sequence length="769" mass="82312">MNRNDTAAATAPERQIGRHLDRLESRAKVTGRAEYIHNLVLPGMLHAKIFRSTVAHGRIVGIDVEAARALAGVHAVYTAEDILRVIPVPYYGPAFHDQPILAIGKVHYVGEPVAVVLASDPHVAEEATHLIVADYEELPAVFDEVEAASSGVHVHDTLKPAGTFPDLKHLAGRSGTNVALDFKLRRGDPDAAFAAADHVFEHTFRTQQVMHVPLEPMVSVAEAGDGTLTIHTASQSPSFVRIEIARLLGWAENQVRVRTALLGGGFGAKLYIKLEALAAALALLARHPVRVALTMEEQFFTITKHATTVRIKTAVTNDGRITARKCDVYWNGGAYADIGPRVTQKSGFTATGPYEIDNVSIDSYAVYTNLPPAGAFRGFGIPQVVWPYESQADIIARALKIDPVEFRRKNILRDGREHPTGTVMRDAALELVLDRVADRLRWNEPFDHGGGTVKRGRGIGIGFKALVAPTTSVAMVSLGGDGSCIVYSSTVDMGQASDTAMALVAGEVLGIAAERIKVIHPDTDVTPYDMATLGSRSTFHMGHAVRLAAEDALAKMRALAAELGLPSDGRLDAGVLLKKKYGMPAGNVVGVGSFMPGYVKPDAETGQSPDITPNWMVGGCGVEVEVDTETGHFRIVRFENVVDCGTPLNPKVVDTQISGAAIMQLGLTMLERMEFDATGQLRNASFSEYKIPGIHDIPPVIGREVVDAHQANGPFGAKGVGESATFGVASAIAEAIEDAVGVRLTALPLTPEAVYRAMCAARNEPLSEE</sequence>
<reference evidence="2 3" key="1">
    <citation type="submission" date="2019-12" db="EMBL/GenBank/DDBJ databases">
        <authorList>
            <person name="Li C."/>
            <person name="Zhao J."/>
        </authorList>
    </citation>
    <scope>NUCLEOTIDE SEQUENCE [LARGE SCALE GENOMIC DNA]</scope>
    <source>
        <strain evidence="2 3">NEAU-DD11</strain>
    </source>
</reference>
<dbReference type="GO" id="GO:0016491">
    <property type="term" value="F:oxidoreductase activity"/>
    <property type="evidence" value="ECO:0007669"/>
    <property type="project" value="InterPro"/>
</dbReference>
<dbReference type="EMBL" id="WSES01000003">
    <property type="protein sequence ID" value="MVW60714.1"/>
    <property type="molecule type" value="Genomic_DNA"/>
</dbReference>
<evidence type="ECO:0000313" key="3">
    <source>
        <dbReference type="Proteomes" id="UP000443353"/>
    </source>
</evidence>
<comment type="caution">
    <text evidence="2">The sequence shown here is derived from an EMBL/GenBank/DDBJ whole genome shotgun (WGS) entry which is preliminary data.</text>
</comment>
<name>A0A7X3FZ48_9BURK</name>
<dbReference type="InterPro" id="IPR036856">
    <property type="entry name" value="Ald_Oxase/Xan_DH_a/b_sf"/>
</dbReference>
<dbReference type="PANTHER" id="PTHR11908">
    <property type="entry name" value="XANTHINE DEHYDROGENASE"/>
    <property type="match status" value="1"/>
</dbReference>
<dbReference type="Gene3D" id="3.30.365.10">
    <property type="entry name" value="Aldehyde oxidase/xanthine dehydrogenase, molybdopterin binding domain"/>
    <property type="match status" value="4"/>
</dbReference>
<dbReference type="InterPro" id="IPR037165">
    <property type="entry name" value="AldOxase/xan_DH_Mopterin-bd_sf"/>
</dbReference>
<dbReference type="PANTHER" id="PTHR11908:SF157">
    <property type="entry name" value="XANTHINE DEHYDROGENASE SUBUNIT D-RELATED"/>
    <property type="match status" value="1"/>
</dbReference>
<keyword evidence="3" id="KW-1185">Reference proteome</keyword>
<dbReference type="InterPro" id="IPR008274">
    <property type="entry name" value="AldOxase/xan_DH_MoCoBD1"/>
</dbReference>
<dbReference type="Pfam" id="PF01315">
    <property type="entry name" value="Ald_Xan_dh_C"/>
    <property type="match status" value="1"/>
</dbReference>
<dbReference type="Pfam" id="PF20256">
    <property type="entry name" value="MoCoBD_2"/>
    <property type="match status" value="1"/>
</dbReference>
<dbReference type="GO" id="GO:0005506">
    <property type="term" value="F:iron ion binding"/>
    <property type="evidence" value="ECO:0007669"/>
    <property type="project" value="InterPro"/>
</dbReference>
<dbReference type="Pfam" id="PF02738">
    <property type="entry name" value="MoCoBD_1"/>
    <property type="match status" value="1"/>
</dbReference>
<protein>
    <submittedName>
        <fullName evidence="2">Molybdopterin-dependent oxidoreductase</fullName>
    </submittedName>
</protein>